<gene>
    <name evidence="1" type="ORF">M427DRAFT_61694</name>
</gene>
<dbReference type="EMBL" id="KQ965816">
    <property type="protein sequence ID" value="KXS10750.1"/>
    <property type="molecule type" value="Genomic_DNA"/>
</dbReference>
<dbReference type="Proteomes" id="UP000070544">
    <property type="component" value="Unassembled WGS sequence"/>
</dbReference>
<proteinExistence type="predicted"/>
<reference evidence="1 2" key="1">
    <citation type="journal article" date="2015" name="Genome Biol. Evol.">
        <title>Phylogenomic analyses indicate that early fungi evolved digesting cell walls of algal ancestors of land plants.</title>
        <authorList>
            <person name="Chang Y."/>
            <person name="Wang S."/>
            <person name="Sekimoto S."/>
            <person name="Aerts A.L."/>
            <person name="Choi C."/>
            <person name="Clum A."/>
            <person name="LaButti K.M."/>
            <person name="Lindquist E.A."/>
            <person name="Yee Ngan C."/>
            <person name="Ohm R.A."/>
            <person name="Salamov A.A."/>
            <person name="Grigoriev I.V."/>
            <person name="Spatafora J.W."/>
            <person name="Berbee M.L."/>
        </authorList>
    </citation>
    <scope>NUCLEOTIDE SEQUENCE [LARGE SCALE GENOMIC DNA]</scope>
    <source>
        <strain evidence="1 2">JEL478</strain>
    </source>
</reference>
<evidence type="ECO:0000313" key="2">
    <source>
        <dbReference type="Proteomes" id="UP000070544"/>
    </source>
</evidence>
<sequence>MAFTLYRLLGVSRLREKDPPEPSAFQLAQDAIERAASSSSHLEAFSKFRIFLGHQLDWAKIRWTDYVSNHTTIYGLGYNITDPALAPEHLCVSCTGPAYPFVSLCSRNHLMCQHCFGYHLLESTGTGCCCPKCGETLSNDTTVFSTDVDKLSDQLRTSLHTIEHTETYCPWCIYKVLISDWDTHIKECDKAFCGDCCVWIIPLIPDGFRDAMASHRTSVHKV</sequence>
<dbReference type="AlphaFoldDB" id="A0A139A1T1"/>
<evidence type="ECO:0000313" key="1">
    <source>
        <dbReference type="EMBL" id="KXS10750.1"/>
    </source>
</evidence>
<accession>A0A139A1T1</accession>
<organism evidence="1 2">
    <name type="scientific">Gonapodya prolifera (strain JEL478)</name>
    <name type="common">Monoblepharis prolifera</name>
    <dbReference type="NCBI Taxonomy" id="1344416"/>
    <lineage>
        <taxon>Eukaryota</taxon>
        <taxon>Fungi</taxon>
        <taxon>Fungi incertae sedis</taxon>
        <taxon>Chytridiomycota</taxon>
        <taxon>Chytridiomycota incertae sedis</taxon>
        <taxon>Monoblepharidomycetes</taxon>
        <taxon>Monoblepharidales</taxon>
        <taxon>Gonapodyaceae</taxon>
        <taxon>Gonapodya</taxon>
    </lineage>
</organism>
<protein>
    <submittedName>
        <fullName evidence="1">Uncharacterized protein</fullName>
    </submittedName>
</protein>
<name>A0A139A1T1_GONPJ</name>
<keyword evidence="2" id="KW-1185">Reference proteome</keyword>